<protein>
    <recommendedName>
        <fullName evidence="5">Survival protein SurE-like phosphatase/nucleotidase domain-containing protein</fullName>
    </recommendedName>
</protein>
<dbReference type="AlphaFoldDB" id="A0A8H5GAJ2"/>
<sequence length="299" mass="30418">MKPFASIFAAAVVFGAQAQNVVLSNDDGWAVAAVRAFDNALKGNGYQVVLSCPAVDKSGTGSSTATPTTLSTPCEFNTCPVGSPATGHNASDPFLNYVNAFPADAARFGIQNFAPQLLGGVPDILVAGPNVGNNLGNTVQISGTVGAACEAALLGVPSIAFSGSGSSLSLVSYTTLDTSPTSTASRAALIYASLSTTFVNALIKDVDTNSTPILPRGIVLNVNYPSINNGCDDPQAYSFVLSRILQNDGATDVSTCGSDHLPTETSVVNTSGCFASVSVFNASTKADVDADTQALCWIG</sequence>
<dbReference type="InterPro" id="IPR036523">
    <property type="entry name" value="SurE-like_sf"/>
</dbReference>
<evidence type="ECO:0000256" key="2">
    <source>
        <dbReference type="ARBA" id="ARBA00022723"/>
    </source>
</evidence>
<comment type="similarity">
    <text evidence="1">Belongs to the SurE nucleotidase family.</text>
</comment>
<accession>A0A8H5GAJ2</accession>
<dbReference type="Pfam" id="PF01975">
    <property type="entry name" value="SurE"/>
    <property type="match status" value="1"/>
</dbReference>
<feature type="signal peptide" evidence="4">
    <location>
        <begin position="1"/>
        <end position="18"/>
    </location>
</feature>
<feature type="chain" id="PRO_5034425886" description="Survival protein SurE-like phosphatase/nucleotidase domain-containing protein" evidence="4">
    <location>
        <begin position="19"/>
        <end position="299"/>
    </location>
</feature>
<organism evidence="6 7">
    <name type="scientific">Tetrapyrgos nigripes</name>
    <dbReference type="NCBI Taxonomy" id="182062"/>
    <lineage>
        <taxon>Eukaryota</taxon>
        <taxon>Fungi</taxon>
        <taxon>Dikarya</taxon>
        <taxon>Basidiomycota</taxon>
        <taxon>Agaricomycotina</taxon>
        <taxon>Agaricomycetes</taxon>
        <taxon>Agaricomycetidae</taxon>
        <taxon>Agaricales</taxon>
        <taxon>Marasmiineae</taxon>
        <taxon>Marasmiaceae</taxon>
        <taxon>Tetrapyrgos</taxon>
    </lineage>
</organism>
<dbReference type="GO" id="GO:0046872">
    <property type="term" value="F:metal ion binding"/>
    <property type="evidence" value="ECO:0007669"/>
    <property type="project" value="UniProtKB-KW"/>
</dbReference>
<dbReference type="PANTHER" id="PTHR30457:SF0">
    <property type="entry name" value="PHOSPHATASE, PUTATIVE (AFU_ORTHOLOGUE AFUA_4G01070)-RELATED"/>
    <property type="match status" value="1"/>
</dbReference>
<gene>
    <name evidence="6" type="ORF">D9758_006246</name>
</gene>
<dbReference type="SUPFAM" id="SSF64167">
    <property type="entry name" value="SurE-like"/>
    <property type="match status" value="1"/>
</dbReference>
<evidence type="ECO:0000256" key="1">
    <source>
        <dbReference type="ARBA" id="ARBA00011062"/>
    </source>
</evidence>
<evidence type="ECO:0000313" key="6">
    <source>
        <dbReference type="EMBL" id="KAF5361472.1"/>
    </source>
</evidence>
<dbReference type="GO" id="GO:0008252">
    <property type="term" value="F:nucleotidase activity"/>
    <property type="evidence" value="ECO:0007669"/>
    <property type="project" value="InterPro"/>
</dbReference>
<evidence type="ECO:0000256" key="3">
    <source>
        <dbReference type="ARBA" id="ARBA00022801"/>
    </source>
</evidence>
<dbReference type="Proteomes" id="UP000559256">
    <property type="component" value="Unassembled WGS sequence"/>
</dbReference>
<evidence type="ECO:0000313" key="7">
    <source>
        <dbReference type="Proteomes" id="UP000559256"/>
    </source>
</evidence>
<keyword evidence="3" id="KW-0378">Hydrolase</keyword>
<dbReference type="OrthoDB" id="4018688at2759"/>
<proteinExistence type="inferred from homology"/>
<keyword evidence="2" id="KW-0479">Metal-binding</keyword>
<evidence type="ECO:0000256" key="4">
    <source>
        <dbReference type="SAM" id="SignalP"/>
    </source>
</evidence>
<comment type="caution">
    <text evidence="6">The sequence shown here is derived from an EMBL/GenBank/DDBJ whole genome shotgun (WGS) entry which is preliminary data.</text>
</comment>
<name>A0A8H5GAJ2_9AGAR</name>
<dbReference type="InterPro" id="IPR002828">
    <property type="entry name" value="SurE-like_Pase/nucleotidase"/>
</dbReference>
<feature type="domain" description="Survival protein SurE-like phosphatase/nucleotidase" evidence="5">
    <location>
        <begin position="21"/>
        <end position="228"/>
    </location>
</feature>
<keyword evidence="4" id="KW-0732">Signal</keyword>
<keyword evidence="7" id="KW-1185">Reference proteome</keyword>
<reference evidence="6 7" key="1">
    <citation type="journal article" date="2020" name="ISME J.">
        <title>Uncovering the hidden diversity of litter-decomposition mechanisms in mushroom-forming fungi.</title>
        <authorList>
            <person name="Floudas D."/>
            <person name="Bentzer J."/>
            <person name="Ahren D."/>
            <person name="Johansson T."/>
            <person name="Persson P."/>
            <person name="Tunlid A."/>
        </authorList>
    </citation>
    <scope>NUCLEOTIDE SEQUENCE [LARGE SCALE GENOMIC DNA]</scope>
    <source>
        <strain evidence="6 7">CBS 291.85</strain>
    </source>
</reference>
<dbReference type="PANTHER" id="PTHR30457">
    <property type="entry name" value="5'-NUCLEOTIDASE SURE"/>
    <property type="match status" value="1"/>
</dbReference>
<evidence type="ECO:0000259" key="5">
    <source>
        <dbReference type="Pfam" id="PF01975"/>
    </source>
</evidence>
<dbReference type="EMBL" id="JAACJM010000040">
    <property type="protein sequence ID" value="KAF5361472.1"/>
    <property type="molecule type" value="Genomic_DNA"/>
</dbReference>
<dbReference type="Gene3D" id="3.40.1210.10">
    <property type="entry name" value="Survival protein SurE-like phosphatase/nucleotidase"/>
    <property type="match status" value="1"/>
</dbReference>
<dbReference type="InterPro" id="IPR030048">
    <property type="entry name" value="SurE"/>
</dbReference>